<dbReference type="OrthoDB" id="9773765at2"/>
<organism evidence="7 8">
    <name type="scientific">Parasporobacterium paucivorans DSM 15970</name>
    <dbReference type="NCBI Taxonomy" id="1122934"/>
    <lineage>
        <taxon>Bacteria</taxon>
        <taxon>Bacillati</taxon>
        <taxon>Bacillota</taxon>
        <taxon>Clostridia</taxon>
        <taxon>Lachnospirales</taxon>
        <taxon>Lachnospiraceae</taxon>
        <taxon>Parasporobacterium</taxon>
    </lineage>
</organism>
<evidence type="ECO:0000313" key="7">
    <source>
        <dbReference type="EMBL" id="SHI76119.1"/>
    </source>
</evidence>
<name>A0A1M6DSK8_9FIRM</name>
<dbReference type="NCBIfam" id="TIGR01470">
    <property type="entry name" value="cysG_Nterm"/>
    <property type="match status" value="1"/>
</dbReference>
<comment type="pathway">
    <text evidence="1">Porphyrin-containing compound metabolism; siroheme biosynthesis; sirohydrochlorin from precorrin-2: step 1/1.</text>
</comment>
<evidence type="ECO:0000256" key="4">
    <source>
        <dbReference type="ARBA" id="ARBA00023027"/>
    </source>
</evidence>
<dbReference type="Gene3D" id="3.40.50.720">
    <property type="entry name" value="NAD(P)-binding Rossmann-like Domain"/>
    <property type="match status" value="1"/>
</dbReference>
<keyword evidence="8" id="KW-1185">Reference proteome</keyword>
<evidence type="ECO:0000313" key="8">
    <source>
        <dbReference type="Proteomes" id="UP000184342"/>
    </source>
</evidence>
<dbReference type="InterPro" id="IPR006367">
    <property type="entry name" value="Sirohaem_synthase_N"/>
</dbReference>
<dbReference type="RefSeq" id="WP_073993060.1">
    <property type="nucleotide sequence ID" value="NZ_FQYT01000006.1"/>
</dbReference>
<dbReference type="UniPathway" id="UPA00262">
    <property type="reaction ID" value="UER00222"/>
</dbReference>
<proteinExistence type="predicted"/>
<evidence type="ECO:0000256" key="5">
    <source>
        <dbReference type="ARBA" id="ARBA00023244"/>
    </source>
</evidence>
<dbReference type="InterPro" id="IPR036291">
    <property type="entry name" value="NAD(P)-bd_dom_sf"/>
</dbReference>
<comment type="catalytic activity">
    <reaction evidence="6">
        <text>precorrin-2 + NAD(+) = sirohydrochlorin + NADH + 2 H(+)</text>
        <dbReference type="Rhea" id="RHEA:15613"/>
        <dbReference type="ChEBI" id="CHEBI:15378"/>
        <dbReference type="ChEBI" id="CHEBI:57540"/>
        <dbReference type="ChEBI" id="CHEBI:57945"/>
        <dbReference type="ChEBI" id="CHEBI:58351"/>
        <dbReference type="ChEBI" id="CHEBI:58827"/>
        <dbReference type="EC" id="1.3.1.76"/>
    </reaction>
</comment>
<keyword evidence="4" id="KW-0520">NAD</keyword>
<evidence type="ECO:0000256" key="3">
    <source>
        <dbReference type="ARBA" id="ARBA00023002"/>
    </source>
</evidence>
<keyword evidence="5" id="KW-0627">Porphyrin biosynthesis</keyword>
<reference evidence="7 8" key="1">
    <citation type="submission" date="2016-11" db="EMBL/GenBank/DDBJ databases">
        <authorList>
            <person name="Jaros S."/>
            <person name="Januszkiewicz K."/>
            <person name="Wedrychowicz H."/>
        </authorList>
    </citation>
    <scope>NUCLEOTIDE SEQUENCE [LARGE SCALE GENOMIC DNA]</scope>
    <source>
        <strain evidence="7 8">DSM 15970</strain>
    </source>
</reference>
<dbReference type="GO" id="GO:0043115">
    <property type="term" value="F:precorrin-2 dehydrogenase activity"/>
    <property type="evidence" value="ECO:0007669"/>
    <property type="project" value="UniProtKB-EC"/>
</dbReference>
<evidence type="ECO:0000256" key="6">
    <source>
        <dbReference type="ARBA" id="ARBA00047561"/>
    </source>
</evidence>
<dbReference type="Pfam" id="PF13241">
    <property type="entry name" value="NAD_binding_7"/>
    <property type="match status" value="1"/>
</dbReference>
<accession>A0A1M6DSK8</accession>
<evidence type="ECO:0000256" key="2">
    <source>
        <dbReference type="ARBA" id="ARBA00012400"/>
    </source>
</evidence>
<dbReference type="AlphaFoldDB" id="A0A1M6DSK8"/>
<dbReference type="PANTHER" id="PTHR35330:SF1">
    <property type="entry name" value="SIROHEME BIOSYNTHESIS PROTEIN MET8"/>
    <property type="match status" value="1"/>
</dbReference>
<dbReference type="Proteomes" id="UP000184342">
    <property type="component" value="Unassembled WGS sequence"/>
</dbReference>
<gene>
    <name evidence="7" type="ORF">SAMN02745691_00793</name>
</gene>
<dbReference type="PANTHER" id="PTHR35330">
    <property type="entry name" value="SIROHEME BIOSYNTHESIS PROTEIN MET8"/>
    <property type="match status" value="1"/>
</dbReference>
<protein>
    <recommendedName>
        <fullName evidence="2">precorrin-2 dehydrogenase</fullName>
        <ecNumber evidence="2">1.3.1.76</ecNumber>
    </recommendedName>
</protein>
<dbReference type="EMBL" id="FQYT01000006">
    <property type="protein sequence ID" value="SHI76119.1"/>
    <property type="molecule type" value="Genomic_DNA"/>
</dbReference>
<dbReference type="InterPro" id="IPR028161">
    <property type="entry name" value="Met8-like"/>
</dbReference>
<dbReference type="GO" id="GO:0004325">
    <property type="term" value="F:ferrochelatase activity"/>
    <property type="evidence" value="ECO:0007669"/>
    <property type="project" value="InterPro"/>
</dbReference>
<evidence type="ECO:0000256" key="1">
    <source>
        <dbReference type="ARBA" id="ARBA00005010"/>
    </source>
</evidence>
<dbReference type="GO" id="GO:0019354">
    <property type="term" value="P:siroheme biosynthetic process"/>
    <property type="evidence" value="ECO:0007669"/>
    <property type="project" value="UniProtKB-UniPathway"/>
</dbReference>
<dbReference type="STRING" id="1122934.SAMN02745691_00793"/>
<dbReference type="EC" id="1.3.1.76" evidence="2"/>
<dbReference type="SUPFAM" id="SSF51735">
    <property type="entry name" value="NAD(P)-binding Rossmann-fold domains"/>
    <property type="match status" value="1"/>
</dbReference>
<keyword evidence="3" id="KW-0560">Oxidoreductase</keyword>
<sequence length="159" mass="18081">MKNEKKRRFPLFIDLADRKVIVIGGGKIAERRIRTLLSFEACIKVIAKECSSDISQMHEAGMIHLEKRAYREGELDDDAVMVLAITDDSRVNESVWSECKRKNIIVNVASNQELCDFFFPAVLLQDEITIGVCGNGTNHSEVREKADLLRKLLKEKTDE</sequence>